<proteinExistence type="predicted"/>
<protein>
    <recommendedName>
        <fullName evidence="4">YfhD family protein</fullName>
    </recommendedName>
</protein>
<evidence type="ECO:0008006" key="4">
    <source>
        <dbReference type="Google" id="ProtNLM"/>
    </source>
</evidence>
<dbReference type="InterPro" id="IPR025435">
    <property type="entry name" value="YfhD-like"/>
</dbReference>
<evidence type="ECO:0000256" key="1">
    <source>
        <dbReference type="SAM" id="MobiDB-lite"/>
    </source>
</evidence>
<dbReference type="Pfam" id="PF14151">
    <property type="entry name" value="YfhD"/>
    <property type="match status" value="1"/>
</dbReference>
<feature type="region of interest" description="Disordered" evidence="1">
    <location>
        <begin position="1"/>
        <end position="59"/>
    </location>
</feature>
<accession>A0A235F5B9</accession>
<evidence type="ECO:0000313" key="3">
    <source>
        <dbReference type="Proteomes" id="UP000215059"/>
    </source>
</evidence>
<gene>
    <name evidence="2" type="ORF">CGZ90_15710</name>
</gene>
<sequence length="59" mass="6688">MRVEKRNRKSQQNAQARASQANSSLGVDVEYSRELADQDDLEAQARAQAADSRQKKARR</sequence>
<reference evidence="2 3" key="1">
    <citation type="submission" date="2017-07" db="EMBL/GenBank/DDBJ databases">
        <title>Fictibacillus sp. nov. GDSW-R2A3 Genome sequencing and assembly.</title>
        <authorList>
            <person name="Mayilraj S."/>
        </authorList>
    </citation>
    <scope>NUCLEOTIDE SEQUENCE [LARGE SCALE GENOMIC DNA]</scope>
    <source>
        <strain evidence="2 3">GDSW-R2A3</strain>
    </source>
</reference>
<evidence type="ECO:0000313" key="2">
    <source>
        <dbReference type="EMBL" id="OYD56460.1"/>
    </source>
</evidence>
<dbReference type="Proteomes" id="UP000215059">
    <property type="component" value="Unassembled WGS sequence"/>
</dbReference>
<dbReference type="EMBL" id="NOII01000011">
    <property type="protein sequence ID" value="OYD56460.1"/>
    <property type="molecule type" value="Genomic_DNA"/>
</dbReference>
<feature type="compositionally biased region" description="Low complexity" evidence="1">
    <location>
        <begin position="10"/>
        <end position="24"/>
    </location>
</feature>
<comment type="caution">
    <text evidence="2">The sequence shown here is derived from an EMBL/GenBank/DDBJ whole genome shotgun (WGS) entry which is preliminary data.</text>
</comment>
<keyword evidence="3" id="KW-1185">Reference proteome</keyword>
<name>A0A235F5B9_9BACL</name>
<organism evidence="2 3">
    <name type="scientific">Fictibacillus aquaticus</name>
    <dbReference type="NCBI Taxonomy" id="2021314"/>
    <lineage>
        <taxon>Bacteria</taxon>
        <taxon>Bacillati</taxon>
        <taxon>Bacillota</taxon>
        <taxon>Bacilli</taxon>
        <taxon>Bacillales</taxon>
        <taxon>Fictibacillaceae</taxon>
        <taxon>Fictibacillus</taxon>
    </lineage>
</organism>
<dbReference type="AlphaFoldDB" id="A0A235F5B9"/>